<evidence type="ECO:0008006" key="3">
    <source>
        <dbReference type="Google" id="ProtNLM"/>
    </source>
</evidence>
<keyword evidence="2" id="KW-1185">Reference proteome</keyword>
<dbReference type="EMBL" id="POUC01000131">
    <property type="protein sequence ID" value="PNG20653.1"/>
    <property type="molecule type" value="Genomic_DNA"/>
</dbReference>
<accession>A0A2N8TNV7</accession>
<organism evidence="1 2">
    <name type="scientific">Streptomyces cahuitamycinicus</name>
    <dbReference type="NCBI Taxonomy" id="2070367"/>
    <lineage>
        <taxon>Bacteria</taxon>
        <taxon>Bacillati</taxon>
        <taxon>Actinomycetota</taxon>
        <taxon>Actinomycetes</taxon>
        <taxon>Kitasatosporales</taxon>
        <taxon>Streptomycetaceae</taxon>
        <taxon>Streptomyces</taxon>
    </lineage>
</organism>
<comment type="caution">
    <text evidence="1">The sequence shown here is derived from an EMBL/GenBank/DDBJ whole genome shotgun (WGS) entry which is preliminary data.</text>
</comment>
<proteinExistence type="predicted"/>
<evidence type="ECO:0000313" key="2">
    <source>
        <dbReference type="Proteomes" id="UP000235943"/>
    </source>
</evidence>
<gene>
    <name evidence="1" type="ORF">C1J00_19170</name>
</gene>
<dbReference type="OrthoDB" id="3393846at2"/>
<name>A0A2N8TNV7_9ACTN</name>
<dbReference type="AlphaFoldDB" id="A0A2N8TNV7"/>
<dbReference type="RefSeq" id="WP_102910300.1">
    <property type="nucleotide sequence ID" value="NZ_POUC01000131.1"/>
</dbReference>
<sequence length="82" mass="8643">MADTTRITVTLPTEQVAELKKITDNISGYVAEAVARQIRNQLLGADLRSHTDEHGAFSEEELAEARARIFGTASAAGGASAA</sequence>
<reference evidence="1 2" key="1">
    <citation type="submission" date="2018-01" db="EMBL/GenBank/DDBJ databases">
        <title>Draft genome sequence of Streptomyces sp. 13K301.</title>
        <authorList>
            <person name="Sahin N."/>
            <person name="Saygin H."/>
            <person name="Ay H."/>
        </authorList>
    </citation>
    <scope>NUCLEOTIDE SEQUENCE [LARGE SCALE GENOMIC DNA]</scope>
    <source>
        <strain evidence="1 2">13K301</strain>
    </source>
</reference>
<dbReference type="Proteomes" id="UP000235943">
    <property type="component" value="Unassembled WGS sequence"/>
</dbReference>
<evidence type="ECO:0000313" key="1">
    <source>
        <dbReference type="EMBL" id="PNG20653.1"/>
    </source>
</evidence>
<protein>
    <recommendedName>
        <fullName evidence="3">Post-segregation antitoxin CcdA</fullName>
    </recommendedName>
</protein>